<evidence type="ECO:0000313" key="2">
    <source>
        <dbReference type="Proteomes" id="UP000007813"/>
    </source>
</evidence>
<name>J3JDU3_9EURY</name>
<comment type="caution">
    <text evidence="1">The sequence shown here is derived from an EMBL/GenBank/DDBJ whole genome shotgun (WGS) entry which is preliminary data.</text>
</comment>
<protein>
    <submittedName>
        <fullName evidence="1">Uncharacterized protein</fullName>
    </submittedName>
</protein>
<evidence type="ECO:0000313" key="1">
    <source>
        <dbReference type="EMBL" id="EJN57789.1"/>
    </source>
</evidence>
<dbReference type="Proteomes" id="UP000007813">
    <property type="component" value="Unassembled WGS sequence"/>
</dbReference>
<dbReference type="AlphaFoldDB" id="J3JDU3"/>
<sequence>MTVSTTSVTASAKSYRVPKTIVKIFGLMGSASVEESYLCPSCAASVYETDRSQ</sequence>
<dbReference type="EMBL" id="ALJD01000010">
    <property type="protein sequence ID" value="EJN57789.1"/>
    <property type="molecule type" value="Genomic_DNA"/>
</dbReference>
<accession>J3JDU3</accession>
<proteinExistence type="predicted"/>
<gene>
    <name evidence="1" type="ORF">HSB1_38740</name>
</gene>
<reference evidence="1 2" key="1">
    <citation type="journal article" date="2012" name="J. Bacteriol.">
        <title>Draft Genome Sequence of the Extremely Halophilic Archaeon Halogranum salarium B-1T.</title>
        <authorList>
            <person name="Kim K.K."/>
            <person name="Lee K.C."/>
            <person name="Lee J.S."/>
        </authorList>
    </citation>
    <scope>NUCLEOTIDE SEQUENCE [LARGE SCALE GENOMIC DNA]</scope>
    <source>
        <strain evidence="1 2">B-1</strain>
    </source>
</reference>
<organism evidence="1 2">
    <name type="scientific">Halogranum salarium B-1</name>
    <dbReference type="NCBI Taxonomy" id="1210908"/>
    <lineage>
        <taxon>Archaea</taxon>
        <taxon>Methanobacteriati</taxon>
        <taxon>Methanobacteriota</taxon>
        <taxon>Stenosarchaea group</taxon>
        <taxon>Halobacteria</taxon>
        <taxon>Halobacteriales</taxon>
        <taxon>Haloferacaceae</taxon>
    </lineage>
</organism>